<evidence type="ECO:0000256" key="3">
    <source>
        <dbReference type="ARBA" id="ARBA00022729"/>
    </source>
</evidence>
<dbReference type="Gene3D" id="2.50.20.10">
    <property type="entry name" value="Lipoprotein localisation LolA/LolB/LppX"/>
    <property type="match status" value="1"/>
</dbReference>
<keyword evidence="4" id="KW-0653">Protein transport</keyword>
<dbReference type="GO" id="GO:0015031">
    <property type="term" value="P:protein transport"/>
    <property type="evidence" value="ECO:0007669"/>
    <property type="project" value="UniProtKB-KW"/>
</dbReference>
<protein>
    <submittedName>
        <fullName evidence="5">Outer membrane lipoprotein carrier protein LolA</fullName>
    </submittedName>
</protein>
<evidence type="ECO:0000256" key="1">
    <source>
        <dbReference type="ARBA" id="ARBA00011245"/>
    </source>
</evidence>
<dbReference type="Pfam" id="PF19574">
    <property type="entry name" value="LolA_3"/>
    <property type="match status" value="1"/>
</dbReference>
<organism evidence="5 6">
    <name type="scientific">Thiorhodococcus minor</name>
    <dbReference type="NCBI Taxonomy" id="57489"/>
    <lineage>
        <taxon>Bacteria</taxon>
        <taxon>Pseudomonadati</taxon>
        <taxon>Pseudomonadota</taxon>
        <taxon>Gammaproteobacteria</taxon>
        <taxon>Chromatiales</taxon>
        <taxon>Chromatiaceae</taxon>
        <taxon>Thiorhodococcus</taxon>
    </lineage>
</organism>
<accession>A0A6M0JX00</accession>
<name>A0A6M0JX00_9GAMM</name>
<dbReference type="AlphaFoldDB" id="A0A6M0JX00"/>
<reference evidence="5 6" key="1">
    <citation type="submission" date="2020-02" db="EMBL/GenBank/DDBJ databases">
        <title>Genome sequences of Thiorhodococcus mannitoliphagus and Thiorhodococcus minor, purple sulfur photosynthetic bacteria in the gammaproteobacterial family, Chromatiaceae.</title>
        <authorList>
            <person name="Aviles F.A."/>
            <person name="Meyer T.E."/>
            <person name="Kyndt J.A."/>
        </authorList>
    </citation>
    <scope>NUCLEOTIDE SEQUENCE [LARGE SCALE GENOMIC DNA]</scope>
    <source>
        <strain evidence="5 6">DSM 11518</strain>
    </source>
</reference>
<dbReference type="EMBL" id="JAAIJQ010000021">
    <property type="protein sequence ID" value="NEV62072.1"/>
    <property type="molecule type" value="Genomic_DNA"/>
</dbReference>
<dbReference type="SUPFAM" id="SSF89392">
    <property type="entry name" value="Prokaryotic lipoproteins and lipoprotein localization factors"/>
    <property type="match status" value="1"/>
</dbReference>
<keyword evidence="5" id="KW-0449">Lipoprotein</keyword>
<sequence>MLAVAAWLAVVPACAVFAAGFDLNALMALLADHPQGRVGFVETRYLALLDRPIAARGELVYLPPDRLERHTQVPRQESAILAGDTLTLIHDGRRRELSLSEHPEVALLIGSLRAVLGGDRDALERDFSLNHAGTPEAWILDLLPRDPEALPMLRRIHLVGRGGQVELVETIETDGDRSVIEIGDKRP</sequence>
<evidence type="ECO:0000313" key="5">
    <source>
        <dbReference type="EMBL" id="NEV62072.1"/>
    </source>
</evidence>
<evidence type="ECO:0000256" key="4">
    <source>
        <dbReference type="ARBA" id="ARBA00022927"/>
    </source>
</evidence>
<dbReference type="CDD" id="cd16325">
    <property type="entry name" value="LolA"/>
    <property type="match status" value="1"/>
</dbReference>
<gene>
    <name evidence="5" type="ORF">G3446_09245</name>
</gene>
<comment type="subunit">
    <text evidence="1">Monomer.</text>
</comment>
<proteinExistence type="predicted"/>
<keyword evidence="2" id="KW-0813">Transport</keyword>
<dbReference type="InterPro" id="IPR029046">
    <property type="entry name" value="LolA/LolB/LppX"/>
</dbReference>
<evidence type="ECO:0000256" key="2">
    <source>
        <dbReference type="ARBA" id="ARBA00022448"/>
    </source>
</evidence>
<keyword evidence="6" id="KW-1185">Reference proteome</keyword>
<dbReference type="InterPro" id="IPR004564">
    <property type="entry name" value="OM_lipoprot_carrier_LolA-like"/>
</dbReference>
<evidence type="ECO:0000313" key="6">
    <source>
        <dbReference type="Proteomes" id="UP000483379"/>
    </source>
</evidence>
<keyword evidence="3" id="KW-0732">Signal</keyword>
<comment type="caution">
    <text evidence="5">The sequence shown here is derived from an EMBL/GenBank/DDBJ whole genome shotgun (WGS) entry which is preliminary data.</text>
</comment>
<dbReference type="Proteomes" id="UP000483379">
    <property type="component" value="Unassembled WGS sequence"/>
</dbReference>